<feature type="transmembrane region" description="Helical" evidence="1">
    <location>
        <begin position="264"/>
        <end position="286"/>
    </location>
</feature>
<dbReference type="Pfam" id="PF00672">
    <property type="entry name" value="HAMP"/>
    <property type="match status" value="1"/>
</dbReference>
<keyword evidence="6" id="KW-1185">Reference proteome</keyword>
<dbReference type="Proteomes" id="UP001079657">
    <property type="component" value="Unassembled WGS sequence"/>
</dbReference>
<proteinExistence type="predicted"/>
<dbReference type="InterPro" id="IPR052155">
    <property type="entry name" value="Biofilm_reg_signaling"/>
</dbReference>
<dbReference type="EMBL" id="JAPQES010000001">
    <property type="protein sequence ID" value="MCY6369239.1"/>
    <property type="molecule type" value="Genomic_DNA"/>
</dbReference>
<dbReference type="PROSITE" id="PS50885">
    <property type="entry name" value="HAMP"/>
    <property type="match status" value="1"/>
</dbReference>
<dbReference type="InterPro" id="IPR007892">
    <property type="entry name" value="CHASE4"/>
</dbReference>
<feature type="transmembrane region" description="Helical" evidence="1">
    <location>
        <begin position="6"/>
        <end position="25"/>
    </location>
</feature>
<dbReference type="SMART" id="SM00267">
    <property type="entry name" value="GGDEF"/>
    <property type="match status" value="1"/>
</dbReference>
<evidence type="ECO:0000259" key="2">
    <source>
        <dbReference type="PROSITE" id="PS50883"/>
    </source>
</evidence>
<evidence type="ECO:0000256" key="1">
    <source>
        <dbReference type="SAM" id="Phobius"/>
    </source>
</evidence>
<gene>
    <name evidence="5" type="ORF">OXH55_01095</name>
</gene>
<feature type="domain" description="HAMP" evidence="3">
    <location>
        <begin position="288"/>
        <end position="341"/>
    </location>
</feature>
<keyword evidence="1" id="KW-1133">Transmembrane helix</keyword>
<dbReference type="Gene3D" id="6.10.340.10">
    <property type="match status" value="1"/>
</dbReference>
<dbReference type="InterPro" id="IPR043128">
    <property type="entry name" value="Rev_trsase/Diguanyl_cyclase"/>
</dbReference>
<feature type="domain" description="EAL" evidence="2">
    <location>
        <begin position="516"/>
        <end position="768"/>
    </location>
</feature>
<dbReference type="PROSITE" id="PS50887">
    <property type="entry name" value="GGDEF"/>
    <property type="match status" value="1"/>
</dbReference>
<name>A0ABT4CML2_9CLOT</name>
<dbReference type="InterPro" id="IPR000160">
    <property type="entry name" value="GGDEF_dom"/>
</dbReference>
<evidence type="ECO:0000313" key="5">
    <source>
        <dbReference type="EMBL" id="MCY6369239.1"/>
    </source>
</evidence>
<sequence>MKLYIKVLKITILSILLGICLLYAFSRNLMMKNANNLETEKVVSDTIRVSRFIKKDLQTMDTLNLEYSQWDETYAFMENHNEQYLNSNFSDLISFKNLNIAFLAFVDYSGKTLFTKDVTSSLPLSPDLKQNIQKDIISKINSFDNSKRLSGILISNNIPVFISAQPIIKNDGSGLPRGTFILAKYFDDSALKTLSGDLKLNIKVKKYNPTLLKNSIIYNNIHVKIQNNNTISGYFLMNDIFATPSLITAVDMPRDIYKNVQDSLMFFLFILSLICFLCTALVVISLNKIIIRKIFAIKTAVDSITNTGNLSLRIDEKGDDEITELSKKLNKMFNTLQKSEKELTQLAYFDTLTTLPNRKNILESIEQLIQNNLSKFALFFIDLNNFKNINDSLGHNAGDFILQKSAENLSTIMDKNCLLGRLGGDEFIIVQNYISSVEETEKLAEEICNILRHPIKYGEHEIYVSASIGISIYPDDGEDLPTLMKNSDTAMYAAKKNKGYSYKTYSKNMNSQALDELIIKNNLQKALENNEFILHFQPIYNIAKMDIIGAEALIRWKFKDKLIYPNDFIQKAKDIGQIVYIDNWVLRNACLACKKWHEKGFKDIYISVNISFNQLKQQNFLDIVKDALNQSKLAPTYLNLEITEDESMEDVELTITTLNQLKDLGITISLDDFGKGYSSLSYVNTLPINTLKIDKSLIRFLDKDSKNHEIIKTIIVMAHSLNVKVVAEGIETEDQLDILKELKCNAMQGYLIGKPVDTEDFENSFLKK</sequence>
<protein>
    <submittedName>
        <fullName evidence="5">EAL domain-containing protein</fullName>
    </submittedName>
</protein>
<keyword evidence="1" id="KW-0812">Transmembrane</keyword>
<dbReference type="Gene3D" id="3.20.20.450">
    <property type="entry name" value="EAL domain"/>
    <property type="match status" value="1"/>
</dbReference>
<dbReference type="SUPFAM" id="SSF141868">
    <property type="entry name" value="EAL domain-like"/>
    <property type="match status" value="1"/>
</dbReference>
<dbReference type="InterPro" id="IPR001633">
    <property type="entry name" value="EAL_dom"/>
</dbReference>
<dbReference type="CDD" id="cd06225">
    <property type="entry name" value="HAMP"/>
    <property type="match status" value="1"/>
</dbReference>
<comment type="caution">
    <text evidence="5">The sequence shown here is derived from an EMBL/GenBank/DDBJ whole genome shotgun (WGS) entry which is preliminary data.</text>
</comment>
<feature type="domain" description="GGDEF" evidence="4">
    <location>
        <begin position="374"/>
        <end position="508"/>
    </location>
</feature>
<dbReference type="CDD" id="cd01948">
    <property type="entry name" value="EAL"/>
    <property type="match status" value="1"/>
</dbReference>
<accession>A0ABT4CML2</accession>
<dbReference type="SUPFAM" id="SSF55073">
    <property type="entry name" value="Nucleotide cyclase"/>
    <property type="match status" value="1"/>
</dbReference>
<dbReference type="InterPro" id="IPR035919">
    <property type="entry name" value="EAL_sf"/>
</dbReference>
<dbReference type="PANTHER" id="PTHR44757:SF2">
    <property type="entry name" value="BIOFILM ARCHITECTURE MAINTENANCE PROTEIN MBAA"/>
    <property type="match status" value="1"/>
</dbReference>
<organism evidence="5 6">
    <name type="scientific">Clostridium ganghwense</name>
    <dbReference type="NCBI Taxonomy" id="312089"/>
    <lineage>
        <taxon>Bacteria</taxon>
        <taxon>Bacillati</taxon>
        <taxon>Bacillota</taxon>
        <taxon>Clostridia</taxon>
        <taxon>Eubacteriales</taxon>
        <taxon>Clostridiaceae</taxon>
        <taxon>Clostridium</taxon>
    </lineage>
</organism>
<keyword evidence="1" id="KW-0472">Membrane</keyword>
<dbReference type="Pfam" id="PF00563">
    <property type="entry name" value="EAL"/>
    <property type="match status" value="1"/>
</dbReference>
<evidence type="ECO:0000313" key="6">
    <source>
        <dbReference type="Proteomes" id="UP001079657"/>
    </source>
</evidence>
<dbReference type="NCBIfam" id="TIGR00254">
    <property type="entry name" value="GGDEF"/>
    <property type="match status" value="1"/>
</dbReference>
<dbReference type="PROSITE" id="PS50883">
    <property type="entry name" value="EAL"/>
    <property type="match status" value="1"/>
</dbReference>
<evidence type="ECO:0000259" key="4">
    <source>
        <dbReference type="PROSITE" id="PS50887"/>
    </source>
</evidence>
<dbReference type="RefSeq" id="WP_268047556.1">
    <property type="nucleotide sequence ID" value="NZ_JAPQES010000001.1"/>
</dbReference>
<dbReference type="Pfam" id="PF05228">
    <property type="entry name" value="CHASE4"/>
    <property type="match status" value="1"/>
</dbReference>
<dbReference type="Pfam" id="PF00990">
    <property type="entry name" value="GGDEF"/>
    <property type="match status" value="1"/>
</dbReference>
<dbReference type="Gene3D" id="3.30.70.270">
    <property type="match status" value="1"/>
</dbReference>
<dbReference type="InterPro" id="IPR029787">
    <property type="entry name" value="Nucleotide_cyclase"/>
</dbReference>
<dbReference type="SMART" id="SM00052">
    <property type="entry name" value="EAL"/>
    <property type="match status" value="1"/>
</dbReference>
<dbReference type="PANTHER" id="PTHR44757">
    <property type="entry name" value="DIGUANYLATE CYCLASE DGCP"/>
    <property type="match status" value="1"/>
</dbReference>
<reference evidence="5" key="1">
    <citation type="submission" date="2022-12" db="EMBL/GenBank/DDBJ databases">
        <authorList>
            <person name="Wang J."/>
        </authorList>
    </citation>
    <scope>NUCLEOTIDE SEQUENCE</scope>
    <source>
        <strain evidence="5">HY-42-06</strain>
    </source>
</reference>
<dbReference type="InterPro" id="IPR003660">
    <property type="entry name" value="HAMP_dom"/>
</dbReference>
<dbReference type="CDD" id="cd01949">
    <property type="entry name" value="GGDEF"/>
    <property type="match status" value="1"/>
</dbReference>
<evidence type="ECO:0000259" key="3">
    <source>
        <dbReference type="PROSITE" id="PS50885"/>
    </source>
</evidence>
<dbReference type="SMART" id="SM00304">
    <property type="entry name" value="HAMP"/>
    <property type="match status" value="1"/>
</dbReference>